<dbReference type="Proteomes" id="UP000765509">
    <property type="component" value="Unassembled WGS sequence"/>
</dbReference>
<evidence type="ECO:0000313" key="1">
    <source>
        <dbReference type="EMBL" id="MBW0526525.1"/>
    </source>
</evidence>
<sequence>MIEESIETWKNDLNTLKGTMHIWFNPRGNKMSGKKESMGCVMLTCLNLPPTLQNKPAFSLLYRIIPGPNSPDVVTISNALKPLVDELLVLKDGFNSNTYQHPKGRTVFVQLLPICGDLVAAHKVIGFGSHSAKQFCGW</sequence>
<dbReference type="EMBL" id="AVOT02032730">
    <property type="protein sequence ID" value="MBW0526525.1"/>
    <property type="molecule type" value="Genomic_DNA"/>
</dbReference>
<keyword evidence="2" id="KW-1185">Reference proteome</keyword>
<dbReference type="AlphaFoldDB" id="A0A9Q3I4X1"/>
<name>A0A9Q3I4X1_9BASI</name>
<evidence type="ECO:0000313" key="2">
    <source>
        <dbReference type="Proteomes" id="UP000765509"/>
    </source>
</evidence>
<reference evidence="1" key="1">
    <citation type="submission" date="2021-03" db="EMBL/GenBank/DDBJ databases">
        <title>Draft genome sequence of rust myrtle Austropuccinia psidii MF-1, a brazilian biotype.</title>
        <authorList>
            <person name="Quecine M.C."/>
            <person name="Pachon D.M.R."/>
            <person name="Bonatelli M.L."/>
            <person name="Correr F.H."/>
            <person name="Franceschini L.M."/>
            <person name="Leite T.F."/>
            <person name="Margarido G.R.A."/>
            <person name="Almeida C.A."/>
            <person name="Ferrarezi J.A."/>
            <person name="Labate C.A."/>
        </authorList>
    </citation>
    <scope>NUCLEOTIDE SEQUENCE</scope>
    <source>
        <strain evidence="1">MF-1</strain>
    </source>
</reference>
<organism evidence="1 2">
    <name type="scientific">Austropuccinia psidii MF-1</name>
    <dbReference type="NCBI Taxonomy" id="1389203"/>
    <lineage>
        <taxon>Eukaryota</taxon>
        <taxon>Fungi</taxon>
        <taxon>Dikarya</taxon>
        <taxon>Basidiomycota</taxon>
        <taxon>Pucciniomycotina</taxon>
        <taxon>Pucciniomycetes</taxon>
        <taxon>Pucciniales</taxon>
        <taxon>Sphaerophragmiaceae</taxon>
        <taxon>Austropuccinia</taxon>
    </lineage>
</organism>
<comment type="caution">
    <text evidence="1">The sequence shown here is derived from an EMBL/GenBank/DDBJ whole genome shotgun (WGS) entry which is preliminary data.</text>
</comment>
<protein>
    <submittedName>
        <fullName evidence="1">Uncharacterized protein</fullName>
    </submittedName>
</protein>
<dbReference type="Pfam" id="PF02992">
    <property type="entry name" value="Transposase_21"/>
    <property type="match status" value="1"/>
</dbReference>
<dbReference type="OrthoDB" id="2507701at2759"/>
<accession>A0A9Q3I4X1</accession>
<gene>
    <name evidence="1" type="ORF">O181_066240</name>
</gene>
<dbReference type="InterPro" id="IPR004242">
    <property type="entry name" value="Transposase_21"/>
</dbReference>
<proteinExistence type="predicted"/>